<evidence type="ECO:0000256" key="1">
    <source>
        <dbReference type="ARBA" id="ARBA00009054"/>
    </source>
</evidence>
<dbReference type="Proteomes" id="UP000034664">
    <property type="component" value="Unassembled WGS sequence"/>
</dbReference>
<gene>
    <name evidence="3" type="primary">grpE</name>
    <name evidence="6" type="ORF">UU14_C0052G0008</name>
</gene>
<reference evidence="6 7" key="1">
    <citation type="journal article" date="2015" name="Nature">
        <title>rRNA introns, odd ribosomes, and small enigmatic genomes across a large radiation of phyla.</title>
        <authorList>
            <person name="Brown C.T."/>
            <person name="Hug L.A."/>
            <person name="Thomas B.C."/>
            <person name="Sharon I."/>
            <person name="Castelle C.J."/>
            <person name="Singh A."/>
            <person name="Wilkins M.J."/>
            <person name="Williams K.H."/>
            <person name="Banfield J.F."/>
        </authorList>
    </citation>
    <scope>NUCLEOTIDE SEQUENCE [LARGE SCALE GENOMIC DNA]</scope>
</reference>
<sequence>MADENNNIENFRKQCDEYLNGWKRAKADYLNLKKEMEAQNKEIKEWMSKIFLLPLLGIMDGFEKAFSEIPENFQNEPWIKGIESIKKQMEDYLKSHGVEAMATKGEKFDSAKHEAIESVGYDDSVGVKSGLPAQVSESGTIAEELQKGYLINGEVLRPAKVKVYK</sequence>
<keyword evidence="3" id="KW-0963">Cytoplasm</keyword>
<name>A0A0G0SZR1_9BACT</name>
<comment type="caution">
    <text evidence="6">The sequence shown here is derived from an EMBL/GenBank/DDBJ whole genome shotgun (WGS) entry which is preliminary data.</text>
</comment>
<comment type="function">
    <text evidence="3">Participates actively in the response to hyperosmotic and heat shock by preventing the aggregation of stress-denatured proteins, in association with DnaK and GrpE. It is the nucleotide exchange factor for DnaK and may function as a thermosensor. Unfolded proteins bind initially to DnaJ; upon interaction with the DnaJ-bound protein, DnaK hydrolyzes its bound ATP, resulting in the formation of a stable complex. GrpE releases ADP from DnaK; ATP binding to DnaK triggers the release of the substrate protein, thus completing the reaction cycle. Several rounds of ATP-dependent interactions between DnaJ, DnaK and GrpE are required for fully efficient folding.</text>
</comment>
<comment type="similarity">
    <text evidence="1 3 4">Belongs to the GrpE family.</text>
</comment>
<dbReference type="InterPro" id="IPR013805">
    <property type="entry name" value="GrpE_CC"/>
</dbReference>
<dbReference type="PANTHER" id="PTHR21237">
    <property type="entry name" value="GRPE PROTEIN"/>
    <property type="match status" value="1"/>
</dbReference>
<dbReference type="GO" id="GO:0005737">
    <property type="term" value="C:cytoplasm"/>
    <property type="evidence" value="ECO:0007669"/>
    <property type="project" value="UniProtKB-SubCell"/>
</dbReference>
<dbReference type="PRINTS" id="PR00773">
    <property type="entry name" value="GRPEPROTEIN"/>
</dbReference>
<keyword evidence="3" id="KW-0346">Stress response</keyword>
<dbReference type="InterPro" id="IPR000740">
    <property type="entry name" value="GrpE"/>
</dbReference>
<protein>
    <recommendedName>
        <fullName evidence="3">Protein GrpE</fullName>
    </recommendedName>
    <alternativeName>
        <fullName evidence="3">HSP-70 cofactor</fullName>
    </alternativeName>
</protein>
<dbReference type="GO" id="GO:0051087">
    <property type="term" value="F:protein-folding chaperone binding"/>
    <property type="evidence" value="ECO:0007669"/>
    <property type="project" value="InterPro"/>
</dbReference>
<evidence type="ECO:0000256" key="2">
    <source>
        <dbReference type="ARBA" id="ARBA00023186"/>
    </source>
</evidence>
<dbReference type="Pfam" id="PF01025">
    <property type="entry name" value="GrpE"/>
    <property type="match status" value="1"/>
</dbReference>
<keyword evidence="5" id="KW-0175">Coiled coil</keyword>
<comment type="subunit">
    <text evidence="3">Homodimer.</text>
</comment>
<dbReference type="Gene3D" id="3.90.20.20">
    <property type="match status" value="1"/>
</dbReference>
<dbReference type="GO" id="GO:0000774">
    <property type="term" value="F:adenyl-nucleotide exchange factor activity"/>
    <property type="evidence" value="ECO:0007669"/>
    <property type="project" value="InterPro"/>
</dbReference>
<accession>A0A0G0SZR1</accession>
<dbReference type="CDD" id="cd00446">
    <property type="entry name" value="GrpE"/>
    <property type="match status" value="1"/>
</dbReference>
<proteinExistence type="inferred from homology"/>
<comment type="subcellular location">
    <subcellularLocation>
        <location evidence="3">Cytoplasm</location>
    </subcellularLocation>
</comment>
<dbReference type="SUPFAM" id="SSF58014">
    <property type="entry name" value="Coiled-coil domain of nucleotide exchange factor GrpE"/>
    <property type="match status" value="1"/>
</dbReference>
<dbReference type="SUPFAM" id="SSF51064">
    <property type="entry name" value="Head domain of nucleotide exchange factor GrpE"/>
    <property type="match status" value="1"/>
</dbReference>
<dbReference type="HAMAP" id="MF_01151">
    <property type="entry name" value="GrpE"/>
    <property type="match status" value="1"/>
</dbReference>
<dbReference type="GO" id="GO:0006457">
    <property type="term" value="P:protein folding"/>
    <property type="evidence" value="ECO:0007669"/>
    <property type="project" value="InterPro"/>
</dbReference>
<dbReference type="AlphaFoldDB" id="A0A0G0SZR1"/>
<dbReference type="EMBL" id="LBZM01000052">
    <property type="protein sequence ID" value="KKR70293.1"/>
    <property type="molecule type" value="Genomic_DNA"/>
</dbReference>
<keyword evidence="2 3" id="KW-0143">Chaperone</keyword>
<evidence type="ECO:0000256" key="4">
    <source>
        <dbReference type="RuleBase" id="RU004478"/>
    </source>
</evidence>
<evidence type="ECO:0000313" key="6">
    <source>
        <dbReference type="EMBL" id="KKR70293.1"/>
    </source>
</evidence>
<dbReference type="InterPro" id="IPR009012">
    <property type="entry name" value="GrpE_head"/>
</dbReference>
<evidence type="ECO:0000256" key="3">
    <source>
        <dbReference type="HAMAP-Rule" id="MF_01151"/>
    </source>
</evidence>
<organism evidence="6 7">
    <name type="scientific">Candidatus Roizmanbacteria bacterium GW2011_GWB1_40_7</name>
    <dbReference type="NCBI Taxonomy" id="1618482"/>
    <lineage>
        <taxon>Bacteria</taxon>
        <taxon>Candidatus Roizmaniibacteriota</taxon>
    </lineage>
</organism>
<evidence type="ECO:0000256" key="5">
    <source>
        <dbReference type="SAM" id="Coils"/>
    </source>
</evidence>
<dbReference type="GO" id="GO:0042803">
    <property type="term" value="F:protein homodimerization activity"/>
    <property type="evidence" value="ECO:0007669"/>
    <property type="project" value="InterPro"/>
</dbReference>
<evidence type="ECO:0000313" key="7">
    <source>
        <dbReference type="Proteomes" id="UP000034664"/>
    </source>
</evidence>
<dbReference type="PANTHER" id="PTHR21237:SF23">
    <property type="entry name" value="GRPE PROTEIN HOMOLOG, MITOCHONDRIAL"/>
    <property type="match status" value="1"/>
</dbReference>
<dbReference type="Gene3D" id="2.30.22.10">
    <property type="entry name" value="Head domain of nucleotide exchange factor GrpE"/>
    <property type="match status" value="1"/>
</dbReference>
<dbReference type="GO" id="GO:0051082">
    <property type="term" value="F:unfolded protein binding"/>
    <property type="evidence" value="ECO:0007669"/>
    <property type="project" value="TreeGrafter"/>
</dbReference>
<feature type="coiled-coil region" evidence="5">
    <location>
        <begin position="1"/>
        <end position="49"/>
    </location>
</feature>